<dbReference type="InterPro" id="IPR001466">
    <property type="entry name" value="Beta-lactam-related"/>
</dbReference>
<dbReference type="AlphaFoldDB" id="A0A7S7M7Q9"/>
<dbReference type="PANTHER" id="PTHR46825">
    <property type="entry name" value="D-ALANYL-D-ALANINE-CARBOXYPEPTIDASE/ENDOPEPTIDASE AMPH"/>
    <property type="match status" value="1"/>
</dbReference>
<dbReference type="InterPro" id="IPR050491">
    <property type="entry name" value="AmpC-like"/>
</dbReference>
<evidence type="ECO:0000313" key="4">
    <source>
        <dbReference type="EMBL" id="QOY60282.1"/>
    </source>
</evidence>
<dbReference type="SUPFAM" id="SSF56601">
    <property type="entry name" value="beta-lactamase/transpeptidase-like"/>
    <property type="match status" value="1"/>
</dbReference>
<feature type="region of interest" description="Disordered" evidence="1">
    <location>
        <begin position="21"/>
        <end position="57"/>
    </location>
</feature>
<feature type="compositionally biased region" description="Acidic residues" evidence="1">
    <location>
        <begin position="36"/>
        <end position="47"/>
    </location>
</feature>
<gene>
    <name evidence="4" type="ORF">INP52_07660</name>
</gene>
<accession>A0A7S7M7Q9</accession>
<dbReference type="Gene3D" id="3.40.710.10">
    <property type="entry name" value="DD-peptidase/beta-lactamase superfamily"/>
    <property type="match status" value="1"/>
</dbReference>
<feature type="transmembrane region" description="Helical" evidence="2">
    <location>
        <begin position="398"/>
        <end position="416"/>
    </location>
</feature>
<organism evidence="4 5">
    <name type="scientific">Thermophilibacter immobilis</name>
    <dbReference type="NCBI Taxonomy" id="2779519"/>
    <lineage>
        <taxon>Bacteria</taxon>
        <taxon>Bacillati</taxon>
        <taxon>Actinomycetota</taxon>
        <taxon>Coriobacteriia</taxon>
        <taxon>Coriobacteriales</taxon>
        <taxon>Atopobiaceae</taxon>
        <taxon>Thermophilibacter</taxon>
    </lineage>
</organism>
<evidence type="ECO:0000259" key="3">
    <source>
        <dbReference type="Pfam" id="PF00144"/>
    </source>
</evidence>
<evidence type="ECO:0000256" key="1">
    <source>
        <dbReference type="SAM" id="MobiDB-lite"/>
    </source>
</evidence>
<keyword evidence="2" id="KW-1133">Transmembrane helix</keyword>
<proteinExistence type="predicted"/>
<dbReference type="KEGG" id="tio:INP52_07660"/>
<keyword evidence="2" id="KW-0472">Membrane</keyword>
<feature type="transmembrane region" description="Helical" evidence="2">
    <location>
        <begin position="468"/>
        <end position="492"/>
    </location>
</feature>
<dbReference type="Pfam" id="PF00144">
    <property type="entry name" value="Beta-lactamase"/>
    <property type="match status" value="1"/>
</dbReference>
<keyword evidence="2" id="KW-0812">Transmembrane</keyword>
<dbReference type="PANTHER" id="PTHR46825:SF15">
    <property type="entry name" value="BETA-LACTAMASE-RELATED DOMAIN-CONTAINING PROTEIN"/>
    <property type="match status" value="1"/>
</dbReference>
<sequence length="502" mass="53200">MAALALVCAVAPALARADEALLPSPDDLEQQGLSVEPDESEIDEPVDPTDQGHEAPIGAEPEGLTLDEELDAYFARNFSASGLPGIAVAVVSSDEVRYEATFGDVESVDDTFLVGSLSKSLTALSIMQLVERGLVDLDAPAVTYAPGYDVSSVVSVRDLLNQTSGFGYYESLADAQVGDTLGSFSYANANYDLLGRIVENVSGLTYGSYLRKNVFGPLGMADASVPGELERAPEAVGHRSWFGAYVADGFIHEQGDDAWGGSASGYVRASLSDMVSYLQMYLNSGAGALSAAGIHRMVFDRVSDGGDTYYGMGWTTYTWDDGELVLSHDGQVENYAARMCVLPGRDLAVVMLADANDEFGGNDTFFSMGDDVLTMAIGGEPQGIDAAEHVESHVAYDVAYALALAAAAAPLVLTVARTLKGRRPRRTGVARGILSVGLHVLLPSYLLGLPGALGMRFEDFADFYPDQAVVLVAGTALLAAAGALKLALWLCARRQRRLVNRF</sequence>
<dbReference type="EMBL" id="CP063767">
    <property type="protein sequence ID" value="QOY60282.1"/>
    <property type="molecule type" value="Genomic_DNA"/>
</dbReference>
<feature type="transmembrane region" description="Helical" evidence="2">
    <location>
        <begin position="428"/>
        <end position="448"/>
    </location>
</feature>
<dbReference type="InterPro" id="IPR012338">
    <property type="entry name" value="Beta-lactam/transpept-like"/>
</dbReference>
<evidence type="ECO:0000313" key="5">
    <source>
        <dbReference type="Proteomes" id="UP000593735"/>
    </source>
</evidence>
<dbReference type="Proteomes" id="UP000593735">
    <property type="component" value="Chromosome"/>
</dbReference>
<name>A0A7S7M7Q9_9ACTN</name>
<protein>
    <submittedName>
        <fullName evidence="4">Beta-lactamase family protein</fullName>
    </submittedName>
</protein>
<dbReference type="RefSeq" id="WP_194370574.1">
    <property type="nucleotide sequence ID" value="NZ_CP063767.1"/>
</dbReference>
<reference evidence="4 5" key="1">
    <citation type="submission" date="2020-10" db="EMBL/GenBank/DDBJ databases">
        <title>Olsenella immobilis sp.nov., isolated from the mud in a fermentation cellar used for the production of Chinese strong-flavoured liquor.</title>
        <authorList>
            <person name="Lu L."/>
        </authorList>
    </citation>
    <scope>NUCLEOTIDE SEQUENCE [LARGE SCALE GENOMIC DNA]</scope>
    <source>
        <strain evidence="4 5">LZLJ-2</strain>
    </source>
</reference>
<feature type="domain" description="Beta-lactamase-related" evidence="3">
    <location>
        <begin position="79"/>
        <end position="357"/>
    </location>
</feature>
<evidence type="ECO:0000256" key="2">
    <source>
        <dbReference type="SAM" id="Phobius"/>
    </source>
</evidence>
<keyword evidence="5" id="KW-1185">Reference proteome</keyword>